<sequence>MDGFGEAVVVGTPNFNENNQYQDGVNLASDFYISKKVVLNRYEKSKVKKTRK</sequence>
<organism evidence="1">
    <name type="scientific">hydrothermal vent metagenome</name>
    <dbReference type="NCBI Taxonomy" id="652676"/>
    <lineage>
        <taxon>unclassified sequences</taxon>
        <taxon>metagenomes</taxon>
        <taxon>ecological metagenomes</taxon>
    </lineage>
</organism>
<name>A0A1W1D1K8_9ZZZZ</name>
<dbReference type="EMBL" id="FPHP01000002">
    <property type="protein sequence ID" value="SFV74509.1"/>
    <property type="molecule type" value="Genomic_DNA"/>
</dbReference>
<reference evidence="1" key="1">
    <citation type="submission" date="2016-10" db="EMBL/GenBank/DDBJ databases">
        <authorList>
            <person name="de Groot N.N."/>
        </authorList>
    </citation>
    <scope>NUCLEOTIDE SEQUENCE</scope>
</reference>
<accession>A0A1W1D1K8</accession>
<dbReference type="AlphaFoldDB" id="A0A1W1D1K8"/>
<proteinExistence type="predicted"/>
<gene>
    <name evidence="1" type="ORF">MNB_SM-3-398</name>
</gene>
<evidence type="ECO:0000313" key="1">
    <source>
        <dbReference type="EMBL" id="SFV74509.1"/>
    </source>
</evidence>
<protein>
    <submittedName>
        <fullName evidence="1">Uncharacterized protein</fullName>
    </submittedName>
</protein>